<dbReference type="GeneID" id="79839261"/>
<dbReference type="PANTHER" id="PTHR34071:SF2">
    <property type="entry name" value="FLAVIN-NUCLEOTIDE-BINDING PROTEIN"/>
    <property type="match status" value="1"/>
</dbReference>
<sequence length="165" mass="18512">MRRGERAIESKDGQKAILEHCRVCSLAFSGDEYPYVIPLNYGFVWNEDQEMPVLYFHGAPVGTKIEHMERDNRVAFCVQNEKEIKILEPACRSTMIYESVCGTGRLSRVAAPGEKGEALTRIMQQYDPEGGPYEFAPEVAARTTVLCLRVETLTGKSNAPKPEQP</sequence>
<dbReference type="SUPFAM" id="SSF50475">
    <property type="entry name" value="FMN-binding split barrel"/>
    <property type="match status" value="1"/>
</dbReference>
<dbReference type="Pfam" id="PF12900">
    <property type="entry name" value="Pyridox_ox_2"/>
    <property type="match status" value="1"/>
</dbReference>
<dbReference type="Gene3D" id="2.30.110.10">
    <property type="entry name" value="Electron Transport, Fmn-binding Protein, Chain A"/>
    <property type="match status" value="1"/>
</dbReference>
<dbReference type="RefSeq" id="WP_107000809.1">
    <property type="nucleotide sequence ID" value="NZ_DBFCBK010000001.1"/>
</dbReference>
<evidence type="ECO:0000313" key="2">
    <source>
        <dbReference type="Proteomes" id="UP000241048"/>
    </source>
</evidence>
<dbReference type="PANTHER" id="PTHR34071">
    <property type="entry name" value="5-NITROIMIDAZOLE ANTIBIOTICS RESISTANCE PROTEIN, NIMA-FAMILY-RELATED PROTEIN-RELATED"/>
    <property type="match status" value="1"/>
</dbReference>
<dbReference type="Proteomes" id="UP000241048">
    <property type="component" value="Unassembled WGS sequence"/>
</dbReference>
<name>A0A2T3FR70_9CLOT</name>
<dbReference type="EMBL" id="PYLO01000002">
    <property type="protein sequence ID" value="PST37766.1"/>
    <property type="molecule type" value="Genomic_DNA"/>
</dbReference>
<accession>A0A2T3FR70</accession>
<gene>
    <name evidence="1" type="ORF">C7U56_07825</name>
</gene>
<keyword evidence="2" id="KW-1185">Reference proteome</keyword>
<reference evidence="1 2" key="1">
    <citation type="submission" date="2018-03" db="EMBL/GenBank/DDBJ databases">
        <title>Lachnoclostridium SNUG30386 gen.nov., sp.nov., isolated from human faeces.</title>
        <authorList>
            <person name="Seo B."/>
            <person name="Jeon K."/>
            <person name="Ko G."/>
        </authorList>
    </citation>
    <scope>NUCLEOTIDE SEQUENCE [LARGE SCALE GENOMIC DNA]</scope>
    <source>
        <strain evidence="1 2">SNUG30386</strain>
    </source>
</reference>
<dbReference type="AlphaFoldDB" id="A0A2T3FR70"/>
<proteinExistence type="predicted"/>
<dbReference type="InterPro" id="IPR024747">
    <property type="entry name" value="Pyridox_Oxase-rel"/>
</dbReference>
<evidence type="ECO:0000313" key="1">
    <source>
        <dbReference type="EMBL" id="PST37766.1"/>
    </source>
</evidence>
<organism evidence="1 2">
    <name type="scientific">Clostridium fessum</name>
    <dbReference type="NCBI Taxonomy" id="2126740"/>
    <lineage>
        <taxon>Bacteria</taxon>
        <taxon>Bacillati</taxon>
        <taxon>Bacillota</taxon>
        <taxon>Clostridia</taxon>
        <taxon>Eubacteriales</taxon>
        <taxon>Clostridiaceae</taxon>
        <taxon>Clostridium</taxon>
    </lineage>
</organism>
<dbReference type="InterPro" id="IPR012349">
    <property type="entry name" value="Split_barrel_FMN-bd"/>
</dbReference>
<comment type="caution">
    <text evidence="1">The sequence shown here is derived from an EMBL/GenBank/DDBJ whole genome shotgun (WGS) entry which is preliminary data.</text>
</comment>
<protein>
    <submittedName>
        <fullName evidence="1">Pyridoxamine 5'-phosphate oxidase family protein</fullName>
    </submittedName>
</protein>